<sequence>MENVKLEWKGGMQFDAQVDGHTITLDAPETLGGMNVGARPKPLLLVALAGCTGMDVASLARKMRVEYDRLEIDVEAEKTDEMPVVYRSMTLRYRFEGQGIDPSKPLKMVSLSQERYCGVSAMLRQVCPVAVEVYLNGERIG</sequence>
<evidence type="ECO:0000313" key="1">
    <source>
        <dbReference type="EMBL" id="HIW11095.1"/>
    </source>
</evidence>
<dbReference type="InterPro" id="IPR003718">
    <property type="entry name" value="OsmC/Ohr_fam"/>
</dbReference>
<proteinExistence type="predicted"/>
<dbReference type="EMBL" id="DXHL01000030">
    <property type="protein sequence ID" value="HIW11095.1"/>
    <property type="molecule type" value="Genomic_DNA"/>
</dbReference>
<reference evidence="1" key="2">
    <citation type="submission" date="2021-04" db="EMBL/GenBank/DDBJ databases">
        <authorList>
            <person name="Gilroy R."/>
        </authorList>
    </citation>
    <scope>NUCLEOTIDE SEQUENCE</scope>
    <source>
        <strain evidence="1">ChiBcec15-1070</strain>
    </source>
</reference>
<accession>A0A9D1QD09</accession>
<dbReference type="SUPFAM" id="SSF82784">
    <property type="entry name" value="OsmC-like"/>
    <property type="match status" value="1"/>
</dbReference>
<dbReference type="AlphaFoldDB" id="A0A9D1QD09"/>
<dbReference type="InterPro" id="IPR036102">
    <property type="entry name" value="OsmC/Ohrsf"/>
</dbReference>
<dbReference type="Pfam" id="PF02566">
    <property type="entry name" value="OsmC"/>
    <property type="match status" value="1"/>
</dbReference>
<dbReference type="Gene3D" id="3.30.300.20">
    <property type="match status" value="1"/>
</dbReference>
<dbReference type="PANTHER" id="PTHR34352:SF1">
    <property type="entry name" value="PROTEIN YHFA"/>
    <property type="match status" value="1"/>
</dbReference>
<evidence type="ECO:0000313" key="2">
    <source>
        <dbReference type="Proteomes" id="UP000823926"/>
    </source>
</evidence>
<name>A0A9D1QD09_9BACT</name>
<reference evidence="1" key="1">
    <citation type="journal article" date="2021" name="PeerJ">
        <title>Extensive microbial diversity within the chicken gut microbiome revealed by metagenomics and culture.</title>
        <authorList>
            <person name="Gilroy R."/>
            <person name="Ravi A."/>
            <person name="Getino M."/>
            <person name="Pursley I."/>
            <person name="Horton D.L."/>
            <person name="Alikhan N.F."/>
            <person name="Baker D."/>
            <person name="Gharbi K."/>
            <person name="Hall N."/>
            <person name="Watson M."/>
            <person name="Adriaenssens E.M."/>
            <person name="Foster-Nyarko E."/>
            <person name="Jarju S."/>
            <person name="Secka A."/>
            <person name="Antonio M."/>
            <person name="Oren A."/>
            <person name="Chaudhuri R.R."/>
            <person name="La Ragione R."/>
            <person name="Hildebrand F."/>
            <person name="Pallen M.J."/>
        </authorList>
    </citation>
    <scope>NUCLEOTIDE SEQUENCE</scope>
    <source>
        <strain evidence="1">ChiBcec15-1070</strain>
    </source>
</reference>
<comment type="caution">
    <text evidence="1">The sequence shown here is derived from an EMBL/GenBank/DDBJ whole genome shotgun (WGS) entry which is preliminary data.</text>
</comment>
<gene>
    <name evidence="1" type="ORF">H9888_06305</name>
</gene>
<protein>
    <submittedName>
        <fullName evidence="1">OsmC family protein</fullName>
    </submittedName>
</protein>
<organism evidence="1 2">
    <name type="scientific">Candidatus Rikenella faecigallinarum</name>
    <dbReference type="NCBI Taxonomy" id="2838745"/>
    <lineage>
        <taxon>Bacteria</taxon>
        <taxon>Pseudomonadati</taxon>
        <taxon>Bacteroidota</taxon>
        <taxon>Bacteroidia</taxon>
        <taxon>Bacteroidales</taxon>
        <taxon>Rikenellaceae</taxon>
        <taxon>Rikenella</taxon>
    </lineage>
</organism>
<dbReference type="InterPro" id="IPR015946">
    <property type="entry name" value="KH_dom-like_a/b"/>
</dbReference>
<dbReference type="Proteomes" id="UP000823926">
    <property type="component" value="Unassembled WGS sequence"/>
</dbReference>
<dbReference type="PANTHER" id="PTHR34352">
    <property type="entry name" value="PROTEIN YHFA"/>
    <property type="match status" value="1"/>
</dbReference>